<dbReference type="SUPFAM" id="SSF46689">
    <property type="entry name" value="Homeodomain-like"/>
    <property type="match status" value="1"/>
</dbReference>
<gene>
    <name evidence="6" type="ORF">EYC98_21525</name>
</gene>
<name>A0ABT3TN56_9GAMM</name>
<dbReference type="PRINTS" id="PR00455">
    <property type="entry name" value="HTHTETR"/>
</dbReference>
<dbReference type="SUPFAM" id="SSF48498">
    <property type="entry name" value="Tetracyclin repressor-like, C-terminal domain"/>
    <property type="match status" value="1"/>
</dbReference>
<comment type="caution">
    <text evidence="6">The sequence shown here is derived from an EMBL/GenBank/DDBJ whole genome shotgun (WGS) entry which is preliminary data.</text>
</comment>
<evidence type="ECO:0000256" key="1">
    <source>
        <dbReference type="ARBA" id="ARBA00023015"/>
    </source>
</evidence>
<proteinExistence type="predicted"/>
<feature type="domain" description="HTH tetR-type" evidence="5">
    <location>
        <begin position="6"/>
        <end position="66"/>
    </location>
</feature>
<dbReference type="InterPro" id="IPR001647">
    <property type="entry name" value="HTH_TetR"/>
</dbReference>
<evidence type="ECO:0000259" key="5">
    <source>
        <dbReference type="PROSITE" id="PS50977"/>
    </source>
</evidence>
<keyword evidence="2 4" id="KW-0238">DNA-binding</keyword>
<dbReference type="EMBL" id="SHNN01000009">
    <property type="protein sequence ID" value="MCX2983449.1"/>
    <property type="molecule type" value="Genomic_DNA"/>
</dbReference>
<evidence type="ECO:0000256" key="3">
    <source>
        <dbReference type="ARBA" id="ARBA00023163"/>
    </source>
</evidence>
<dbReference type="PROSITE" id="PS50977">
    <property type="entry name" value="HTH_TETR_2"/>
    <property type="match status" value="1"/>
</dbReference>
<evidence type="ECO:0000256" key="2">
    <source>
        <dbReference type="ARBA" id="ARBA00023125"/>
    </source>
</evidence>
<dbReference type="PANTHER" id="PTHR47506">
    <property type="entry name" value="TRANSCRIPTIONAL REGULATORY PROTEIN"/>
    <property type="match status" value="1"/>
</dbReference>
<sequence length="195" mass="21571">MARPTEFDRTKALEAAMKLFWARGFIATSLPDLLEVMGIARSSFYASFHTKRELFTECLELFGDRTLGMINEDAKSLHPSALPHAFFESTVLNVSKRKAKQGCMMVNTVLELADTDPELNQLATQKLSSIEQAFATAFSLAQKNGELDTTHSSNELASLVMTINLGLRVLSRQNKSRKELESIIENSLSLLGLAA</sequence>
<dbReference type="Pfam" id="PF00440">
    <property type="entry name" value="TetR_N"/>
    <property type="match status" value="1"/>
</dbReference>
<dbReference type="InterPro" id="IPR011075">
    <property type="entry name" value="TetR_C"/>
</dbReference>
<organism evidence="6 7">
    <name type="scientific">Candidatus Litorirhabdus singularis</name>
    <dbReference type="NCBI Taxonomy" id="2518993"/>
    <lineage>
        <taxon>Bacteria</taxon>
        <taxon>Pseudomonadati</taxon>
        <taxon>Pseudomonadota</taxon>
        <taxon>Gammaproteobacteria</taxon>
        <taxon>Cellvibrionales</taxon>
        <taxon>Halieaceae</taxon>
        <taxon>Candidatus Litorirhabdus</taxon>
    </lineage>
</organism>
<keyword evidence="3" id="KW-0804">Transcription</keyword>
<dbReference type="Pfam" id="PF16925">
    <property type="entry name" value="TetR_C_13"/>
    <property type="match status" value="1"/>
</dbReference>
<keyword evidence="7" id="KW-1185">Reference proteome</keyword>
<dbReference type="InterPro" id="IPR036271">
    <property type="entry name" value="Tet_transcr_reg_TetR-rel_C_sf"/>
</dbReference>
<reference evidence="6" key="1">
    <citation type="submission" date="2019-02" db="EMBL/GenBank/DDBJ databases">
        <authorList>
            <person name="Li S.-H."/>
        </authorList>
    </citation>
    <scope>NUCLEOTIDE SEQUENCE</scope>
    <source>
        <strain evidence="6">IMCC14734</strain>
    </source>
</reference>
<dbReference type="Proteomes" id="UP001143362">
    <property type="component" value="Unassembled WGS sequence"/>
</dbReference>
<dbReference type="PANTHER" id="PTHR47506:SF1">
    <property type="entry name" value="HTH-TYPE TRANSCRIPTIONAL REGULATOR YJDC"/>
    <property type="match status" value="1"/>
</dbReference>
<dbReference type="Gene3D" id="1.10.10.60">
    <property type="entry name" value="Homeodomain-like"/>
    <property type="match status" value="1"/>
</dbReference>
<feature type="DNA-binding region" description="H-T-H motif" evidence="4">
    <location>
        <begin position="29"/>
        <end position="48"/>
    </location>
</feature>
<evidence type="ECO:0000313" key="6">
    <source>
        <dbReference type="EMBL" id="MCX2983449.1"/>
    </source>
</evidence>
<protein>
    <submittedName>
        <fullName evidence="6">TetR/AcrR family transcriptional regulator</fullName>
    </submittedName>
</protein>
<accession>A0ABT3TN56</accession>
<keyword evidence="1" id="KW-0805">Transcription regulation</keyword>
<evidence type="ECO:0000313" key="7">
    <source>
        <dbReference type="Proteomes" id="UP001143362"/>
    </source>
</evidence>
<evidence type="ECO:0000256" key="4">
    <source>
        <dbReference type="PROSITE-ProRule" id="PRU00335"/>
    </source>
</evidence>
<dbReference type="Gene3D" id="1.10.357.10">
    <property type="entry name" value="Tetracycline Repressor, domain 2"/>
    <property type="match status" value="1"/>
</dbReference>
<dbReference type="InterPro" id="IPR009057">
    <property type="entry name" value="Homeodomain-like_sf"/>
</dbReference>